<organism evidence="1 2">
    <name type="scientific">Streptomyces swartbergensis</name>
    <dbReference type="NCBI Taxonomy" id="487165"/>
    <lineage>
        <taxon>Bacteria</taxon>
        <taxon>Bacillati</taxon>
        <taxon>Actinomycetota</taxon>
        <taxon>Actinomycetes</taxon>
        <taxon>Kitasatosporales</taxon>
        <taxon>Streptomycetaceae</taxon>
        <taxon>Streptomyces</taxon>
    </lineage>
</organism>
<evidence type="ECO:0000313" key="1">
    <source>
        <dbReference type="EMBL" id="OUC94478.1"/>
    </source>
</evidence>
<gene>
    <name evidence="1" type="ORF">CA983_35000</name>
</gene>
<dbReference type="AlphaFoldDB" id="A0A243RI32"/>
<comment type="caution">
    <text evidence="1">The sequence shown here is derived from an EMBL/GenBank/DDBJ whole genome shotgun (WGS) entry which is preliminary data.</text>
</comment>
<dbReference type="RefSeq" id="WP_086604793.1">
    <property type="nucleotide sequence ID" value="NZ_NGFN01000331.1"/>
</dbReference>
<proteinExistence type="predicted"/>
<reference evidence="1 2" key="1">
    <citation type="submission" date="2017-05" db="EMBL/GenBank/DDBJ databases">
        <title>Biotechnological potential of actinobacteria isolated from South African environments.</title>
        <authorList>
            <person name="Le Roes-Hill M."/>
            <person name="Prins A."/>
            <person name="Durrell K.A."/>
        </authorList>
    </citation>
    <scope>NUCLEOTIDE SEQUENCE [LARGE SCALE GENOMIC DNA]</scope>
    <source>
        <strain evidence="1 2">HMC13</strain>
    </source>
</reference>
<protein>
    <submittedName>
        <fullName evidence="1">Uncharacterized protein</fullName>
    </submittedName>
</protein>
<name>A0A243RI32_9ACTN</name>
<evidence type="ECO:0000313" key="2">
    <source>
        <dbReference type="Proteomes" id="UP000195105"/>
    </source>
</evidence>
<keyword evidence="2" id="KW-1185">Reference proteome</keyword>
<dbReference type="EMBL" id="NGFN01000331">
    <property type="protein sequence ID" value="OUC94478.1"/>
    <property type="molecule type" value="Genomic_DNA"/>
</dbReference>
<accession>A0A243RI32</accession>
<dbReference type="Proteomes" id="UP000195105">
    <property type="component" value="Unassembled WGS sequence"/>
</dbReference>
<sequence>MTSTERELQDRTTVRDDIEAALNPDEAEGFYRDPRECQGLGVLAPDLLLISPPTSRPKKG</sequence>